<reference evidence="2" key="1">
    <citation type="journal article" date="2019" name="Int. J. Syst. Evol. Microbiol.">
        <title>The Global Catalogue of Microorganisms (GCM) 10K type strain sequencing project: providing services to taxonomists for standard genome sequencing and annotation.</title>
        <authorList>
            <consortium name="The Broad Institute Genomics Platform"/>
            <consortium name="The Broad Institute Genome Sequencing Center for Infectious Disease"/>
            <person name="Wu L."/>
            <person name="Ma J."/>
        </authorList>
    </citation>
    <scope>NUCLEOTIDE SEQUENCE [LARGE SCALE GENOMIC DNA]</scope>
    <source>
        <strain evidence="2">KCTC 52094</strain>
    </source>
</reference>
<protein>
    <submittedName>
        <fullName evidence="1">Uncharacterized protein</fullName>
    </submittedName>
</protein>
<keyword evidence="2" id="KW-1185">Reference proteome</keyword>
<organism evidence="1 2">
    <name type="scientific">Teichococcus globiformis</name>
    <dbReference type="NCBI Taxonomy" id="2307229"/>
    <lineage>
        <taxon>Bacteria</taxon>
        <taxon>Pseudomonadati</taxon>
        <taxon>Pseudomonadota</taxon>
        <taxon>Alphaproteobacteria</taxon>
        <taxon>Acetobacterales</taxon>
        <taxon>Roseomonadaceae</taxon>
        <taxon>Roseomonas</taxon>
    </lineage>
</organism>
<evidence type="ECO:0000313" key="2">
    <source>
        <dbReference type="Proteomes" id="UP001595593"/>
    </source>
</evidence>
<dbReference type="EMBL" id="JBHRTN010000009">
    <property type="protein sequence ID" value="MFC3125481.1"/>
    <property type="molecule type" value="Genomic_DNA"/>
</dbReference>
<dbReference type="Proteomes" id="UP001595593">
    <property type="component" value="Unassembled WGS sequence"/>
</dbReference>
<proteinExistence type="predicted"/>
<accession>A0ABV7G1V2</accession>
<name>A0ABV7G1V2_9PROT</name>
<gene>
    <name evidence="1" type="ORF">ACFOD4_10445</name>
</gene>
<evidence type="ECO:0000313" key="1">
    <source>
        <dbReference type="EMBL" id="MFC3125481.1"/>
    </source>
</evidence>
<sequence>MSAAMLAIWSDVTHAQETDYLHWLTREHTAERVGIPGFEAVRVFRANLPEVCRYLILYDLAAPSVLTSPDYLARLNAPTPWSQRIMPMLRNFARGGGLVRTVRGSGCGAHLLPLRLGKAFGDAEPLLEKLGAEDRVCAIRLLEVDQEGSGVPTNEKALRGGDASFPALLLIEATDDAALRHVMSRHRRSLARLGADNENPALYASAFSLRQVELRAEEPHASMSDTCLPRLS</sequence>
<dbReference type="RefSeq" id="WP_379596204.1">
    <property type="nucleotide sequence ID" value="NZ_JBHRTN010000009.1"/>
</dbReference>
<comment type="caution">
    <text evidence="1">The sequence shown here is derived from an EMBL/GenBank/DDBJ whole genome shotgun (WGS) entry which is preliminary data.</text>
</comment>